<keyword evidence="1" id="KW-1133">Transmembrane helix</keyword>
<evidence type="ECO:0008006" key="4">
    <source>
        <dbReference type="Google" id="ProtNLM"/>
    </source>
</evidence>
<feature type="transmembrane region" description="Helical" evidence="1">
    <location>
        <begin position="76"/>
        <end position="91"/>
    </location>
</feature>
<dbReference type="EMBL" id="JBHPEI010000083">
    <property type="protein sequence ID" value="MFC1800192.1"/>
    <property type="molecule type" value="Genomic_DNA"/>
</dbReference>
<evidence type="ECO:0000313" key="2">
    <source>
        <dbReference type="EMBL" id="MFC1800192.1"/>
    </source>
</evidence>
<feature type="transmembrane region" description="Helical" evidence="1">
    <location>
        <begin position="52"/>
        <end position="70"/>
    </location>
</feature>
<keyword evidence="3" id="KW-1185">Reference proteome</keyword>
<feature type="transmembrane region" description="Helical" evidence="1">
    <location>
        <begin position="163"/>
        <end position="186"/>
    </location>
</feature>
<comment type="caution">
    <text evidence="2">The sequence shown here is derived from an EMBL/GenBank/DDBJ whole genome shotgun (WGS) entry which is preliminary data.</text>
</comment>
<accession>A0ABV6YQ43</accession>
<sequence length="212" mass="23881">FFADPQTRVLYPVELLLIPLDPATAMGLDVALHFLIAMIGMYLFLRSIRVSVMGSLLGALTYPMSSFFYVRLGHPTFIATAAWIPWFFYAFELARRNQWKGTLLLTGTLAMGYLAGFPQVLMFGVGGHAEKDLRIPERKASFMDCLVEVELSRKVSEERIGPVSLVVEIALLRVVAPGFIMILVGVHKDPGTKQDIREEYDDHQDEDAYHKQ</sequence>
<gene>
    <name evidence="2" type="ORF">ACFL2Z_04705</name>
</gene>
<keyword evidence="1" id="KW-0812">Transmembrane</keyword>
<feature type="non-terminal residue" evidence="2">
    <location>
        <position position="1"/>
    </location>
</feature>
<feature type="transmembrane region" description="Helical" evidence="1">
    <location>
        <begin position="103"/>
        <end position="125"/>
    </location>
</feature>
<keyword evidence="1" id="KW-0472">Membrane</keyword>
<protein>
    <recommendedName>
        <fullName evidence="4">DUF2079 domain-containing protein</fullName>
    </recommendedName>
</protein>
<reference evidence="2 3" key="1">
    <citation type="submission" date="2024-09" db="EMBL/GenBank/DDBJ databases">
        <authorList>
            <person name="D'Angelo T."/>
        </authorList>
    </citation>
    <scope>NUCLEOTIDE SEQUENCE [LARGE SCALE GENOMIC DNA]</scope>
    <source>
        <strain evidence="2">SAG AM-311-F02</strain>
    </source>
</reference>
<name>A0ABV6YQ43_UNCEI</name>
<organism evidence="2 3">
    <name type="scientific">Eiseniibacteriota bacterium</name>
    <dbReference type="NCBI Taxonomy" id="2212470"/>
    <lineage>
        <taxon>Bacteria</taxon>
        <taxon>Candidatus Eiseniibacteriota</taxon>
    </lineage>
</organism>
<feature type="transmembrane region" description="Helical" evidence="1">
    <location>
        <begin position="25"/>
        <end position="45"/>
    </location>
</feature>
<dbReference type="Proteomes" id="UP001594288">
    <property type="component" value="Unassembled WGS sequence"/>
</dbReference>
<evidence type="ECO:0000256" key="1">
    <source>
        <dbReference type="SAM" id="Phobius"/>
    </source>
</evidence>
<proteinExistence type="predicted"/>
<evidence type="ECO:0000313" key="3">
    <source>
        <dbReference type="Proteomes" id="UP001594288"/>
    </source>
</evidence>